<feature type="domain" description="Acid ceramidase N-terminal" evidence="2">
    <location>
        <begin position="11"/>
        <end position="70"/>
    </location>
</feature>
<dbReference type="EMBL" id="KN846958">
    <property type="protein sequence ID" value="KIW68483.1"/>
    <property type="molecule type" value="Genomic_DNA"/>
</dbReference>
<reference evidence="3 4" key="1">
    <citation type="submission" date="2015-01" db="EMBL/GenBank/DDBJ databases">
        <title>The Genome Sequence of Capronia semiimmersa CBS27337.</title>
        <authorList>
            <consortium name="The Broad Institute Genomics Platform"/>
            <person name="Cuomo C."/>
            <person name="de Hoog S."/>
            <person name="Gorbushina A."/>
            <person name="Stielow B."/>
            <person name="Teixiera M."/>
            <person name="Abouelleil A."/>
            <person name="Chapman S.B."/>
            <person name="Priest M."/>
            <person name="Young S.K."/>
            <person name="Wortman J."/>
            <person name="Nusbaum C."/>
            <person name="Birren B."/>
        </authorList>
    </citation>
    <scope>NUCLEOTIDE SEQUENCE [LARGE SCALE GENOMIC DNA]</scope>
    <source>
        <strain evidence="3 4">CBS 27337</strain>
    </source>
</reference>
<dbReference type="EC" id="3.5.1.23" evidence="1"/>
<dbReference type="AlphaFoldDB" id="A0A0D2FK48"/>
<dbReference type="GO" id="GO:0017040">
    <property type="term" value="F:N-acylsphingosine amidohydrolase activity"/>
    <property type="evidence" value="ECO:0007669"/>
    <property type="project" value="UniProtKB-EC"/>
</dbReference>
<dbReference type="PANTHER" id="PTHR28583">
    <property type="entry name" value="ACID AMIDASE"/>
    <property type="match status" value="1"/>
</dbReference>
<name>A0A0D2FK48_9EURO</name>
<dbReference type="HOGENOM" id="CLU_051035_0_0_1"/>
<keyword evidence="4" id="KW-1185">Reference proteome</keyword>
<proteinExistence type="predicted"/>
<dbReference type="InterPro" id="IPR029130">
    <property type="entry name" value="Acid_ceramidase_N"/>
</dbReference>
<sequence>MDTGNDVALIAPIHTIDLSLQPEDRYKALARAYSPELRGLTSLFNTLLGDLGVSQFSHGPINLFARMFLRGLNSPVETAELRGIAEVTGVPMYLLVSFNVILDCLMGCTSGAVKTREKGEPRSKTRMLHFRTLDWSMDPLRKIIVQLEFVRSRSATPGQILARSVTYVGFIGVLTGVREDLSISLNFRAMHNATRRRDNMRFYLHHILVLLGYRQSIASVLRGYIIPEDPENEHPKRLEDIVDEVVPRPTTAAYLTLCDGVSTVDLEKDYETAVMRYSDTFIGVTNNDETDDNHRSRKGGALLDQIAVKDSGVKAGMEILVEESRERLEAIAIRWQSHVRKAKRQAKKDGKDSSTVERDLTLTNDEVIEWLSAYPTTNEQTHFATVMDPMSGQVVWTRVYPPSVE</sequence>
<evidence type="ECO:0000256" key="1">
    <source>
        <dbReference type="ARBA" id="ARBA00011891"/>
    </source>
</evidence>
<dbReference type="Proteomes" id="UP000054266">
    <property type="component" value="Unassembled WGS sequence"/>
</dbReference>
<organism evidence="3 4">
    <name type="scientific">Phialophora macrospora</name>
    <dbReference type="NCBI Taxonomy" id="1851006"/>
    <lineage>
        <taxon>Eukaryota</taxon>
        <taxon>Fungi</taxon>
        <taxon>Dikarya</taxon>
        <taxon>Ascomycota</taxon>
        <taxon>Pezizomycotina</taxon>
        <taxon>Eurotiomycetes</taxon>
        <taxon>Chaetothyriomycetidae</taxon>
        <taxon>Chaetothyriales</taxon>
        <taxon>Herpotrichiellaceae</taxon>
        <taxon>Phialophora</taxon>
    </lineage>
</organism>
<dbReference type="Pfam" id="PF15508">
    <property type="entry name" value="NAAA-beta"/>
    <property type="match status" value="1"/>
</dbReference>
<accession>A0A0D2FK48</accession>
<evidence type="ECO:0000259" key="2">
    <source>
        <dbReference type="Pfam" id="PF15508"/>
    </source>
</evidence>
<dbReference type="STRING" id="5601.A0A0D2FK48"/>
<evidence type="ECO:0000313" key="4">
    <source>
        <dbReference type="Proteomes" id="UP000054266"/>
    </source>
</evidence>
<protein>
    <recommendedName>
        <fullName evidence="1">ceramidase</fullName>
        <ecNumber evidence="1">3.5.1.23</ecNumber>
    </recommendedName>
</protein>
<dbReference type="PANTHER" id="PTHR28583:SF1">
    <property type="entry name" value="ACID CERAMIDASE"/>
    <property type="match status" value="1"/>
</dbReference>
<evidence type="ECO:0000313" key="3">
    <source>
        <dbReference type="EMBL" id="KIW68483.1"/>
    </source>
</evidence>
<gene>
    <name evidence="3" type="ORF">PV04_04425</name>
</gene>